<evidence type="ECO:0000256" key="1">
    <source>
        <dbReference type="ARBA" id="ARBA00022670"/>
    </source>
</evidence>
<keyword evidence="9" id="KW-1185">Reference proteome</keyword>
<dbReference type="PANTHER" id="PTHR10188">
    <property type="entry name" value="L-ASPARAGINASE"/>
    <property type="match status" value="1"/>
</dbReference>
<gene>
    <name evidence="8" type="ORF">COO09_08490</name>
</gene>
<dbReference type="AlphaFoldDB" id="A0A2A4FZJ2"/>
<evidence type="ECO:0000256" key="3">
    <source>
        <dbReference type="ARBA" id="ARBA00022813"/>
    </source>
</evidence>
<feature type="binding site" evidence="6">
    <location>
        <begin position="235"/>
        <end position="238"/>
    </location>
    <ligand>
        <name>substrate</name>
    </ligand>
</feature>
<dbReference type="FunFam" id="3.60.20.30:FF:000001">
    <property type="entry name" value="Isoaspartyl peptidase/L-asparaginase"/>
    <property type="match status" value="1"/>
</dbReference>
<name>A0A2A4FZJ2_9SPHN</name>
<keyword evidence="3" id="KW-0068">Autocatalytic cleavage</keyword>
<evidence type="ECO:0000313" key="9">
    <source>
        <dbReference type="Proteomes" id="UP000218934"/>
    </source>
</evidence>
<dbReference type="KEGG" id="rdi:CMV14_04355"/>
<evidence type="ECO:0000256" key="2">
    <source>
        <dbReference type="ARBA" id="ARBA00022801"/>
    </source>
</evidence>
<dbReference type="GO" id="GO:0008233">
    <property type="term" value="F:peptidase activity"/>
    <property type="evidence" value="ECO:0007669"/>
    <property type="project" value="UniProtKB-KW"/>
</dbReference>
<dbReference type="PANTHER" id="PTHR10188:SF6">
    <property type="entry name" value="N(4)-(BETA-N-ACETYLGLUCOSAMINYL)-L-ASPARAGINASE"/>
    <property type="match status" value="1"/>
</dbReference>
<dbReference type="InterPro" id="IPR029055">
    <property type="entry name" value="Ntn_hydrolases_N"/>
</dbReference>
<dbReference type="GO" id="GO:0006508">
    <property type="term" value="P:proteolysis"/>
    <property type="evidence" value="ECO:0007669"/>
    <property type="project" value="UniProtKB-KW"/>
</dbReference>
<evidence type="ECO:0000256" key="7">
    <source>
        <dbReference type="PIRSR" id="PIRSR600246-3"/>
    </source>
</evidence>
<keyword evidence="1" id="KW-0645">Protease</keyword>
<keyword evidence="2" id="KW-0378">Hydrolase</keyword>
<organism evidence="8 9">
    <name type="scientific">Rhizorhabdus dicambivorans</name>
    <dbReference type="NCBI Taxonomy" id="1850238"/>
    <lineage>
        <taxon>Bacteria</taxon>
        <taxon>Pseudomonadati</taxon>
        <taxon>Pseudomonadota</taxon>
        <taxon>Alphaproteobacteria</taxon>
        <taxon>Sphingomonadales</taxon>
        <taxon>Sphingomonadaceae</taxon>
        <taxon>Rhizorhabdus</taxon>
    </lineage>
</organism>
<protein>
    <recommendedName>
        <fullName evidence="4">Isoaspartyl peptidase</fullName>
    </recommendedName>
</protein>
<feature type="active site" description="Nucleophile" evidence="5">
    <location>
        <position position="184"/>
    </location>
</feature>
<dbReference type="InterPro" id="IPR000246">
    <property type="entry name" value="Peptidase_T2"/>
</dbReference>
<evidence type="ECO:0000313" key="8">
    <source>
        <dbReference type="EMBL" id="PCE42852.1"/>
    </source>
</evidence>
<reference evidence="8 9" key="1">
    <citation type="submission" date="2017-09" db="EMBL/GenBank/DDBJ databases">
        <title>The Catabolism of 3,6-Dichlorosalicylic acid is Initiated by the Cytochrome P450 Monooxygenase DsmABC in Rhizorhabdus dicambivorans Ndbn-20.</title>
        <authorList>
            <person name="Na L."/>
        </authorList>
    </citation>
    <scope>NUCLEOTIDE SEQUENCE [LARGE SCALE GENOMIC DNA]</scope>
    <source>
        <strain evidence="8 9">Ndbn-20m</strain>
    </source>
</reference>
<dbReference type="EMBL" id="NWUF01000006">
    <property type="protein sequence ID" value="PCE42852.1"/>
    <property type="molecule type" value="Genomic_DNA"/>
</dbReference>
<accession>A0A2A4FZJ2</accession>
<dbReference type="Gene3D" id="3.60.20.30">
    <property type="entry name" value="(Glycosyl)asparaginase"/>
    <property type="match status" value="1"/>
</dbReference>
<evidence type="ECO:0000256" key="5">
    <source>
        <dbReference type="PIRSR" id="PIRSR600246-1"/>
    </source>
</evidence>
<dbReference type="RefSeq" id="WP_066959438.1">
    <property type="nucleotide sequence ID" value="NZ_CP023449.1"/>
</dbReference>
<feature type="site" description="Cleavage; by autolysis" evidence="7">
    <location>
        <begin position="183"/>
        <end position="184"/>
    </location>
</feature>
<dbReference type="CDD" id="cd04701">
    <property type="entry name" value="Asparaginase_2"/>
    <property type="match status" value="1"/>
</dbReference>
<dbReference type="GO" id="GO:0016811">
    <property type="term" value="F:hydrolase activity, acting on carbon-nitrogen (but not peptide) bonds, in linear amides"/>
    <property type="evidence" value="ECO:0007669"/>
    <property type="project" value="UniProtKB-ARBA"/>
</dbReference>
<evidence type="ECO:0000256" key="4">
    <source>
        <dbReference type="ARBA" id="ARBA00069124"/>
    </source>
</evidence>
<dbReference type="SUPFAM" id="SSF56235">
    <property type="entry name" value="N-terminal nucleophile aminohydrolases (Ntn hydrolases)"/>
    <property type="match status" value="1"/>
</dbReference>
<comment type="caution">
    <text evidence="8">The sequence shown here is derived from an EMBL/GenBank/DDBJ whole genome shotgun (WGS) entry which is preliminary data.</text>
</comment>
<dbReference type="Proteomes" id="UP000218934">
    <property type="component" value="Unassembled WGS sequence"/>
</dbReference>
<dbReference type="OrthoDB" id="9780217at2"/>
<proteinExistence type="predicted"/>
<sequence length="319" mass="32594">MTDDPPTTSYWSGPTEGWTLVIHGGAGQLRRLLLSKEAEVHATAVLSAALDAGNTILARGGGAVDAVEAAVRVLEDDPYFNAGRGAVFSADGINELDAAIMDGASRGAGAVSAVTKAKNPVTLARAVMEQSPHVMLTASGADRFGAEHGIEQAAPAWFHTDERWRQYEELRAGGSFDADLKYGTVGAVARDAHGHLAAATSTGGLTGKRWNRIGDSPVVGAGTWAEDGGAATSCTGSGEHFIRIGAAHELSARVRLAGETIGEAGAAVIDAIGALGGTGGLISVDGQGRGGWCFNSQGMYRGLARADQPALIELYGGEG</sequence>
<dbReference type="Pfam" id="PF01112">
    <property type="entry name" value="Asparaginase_2"/>
    <property type="match status" value="1"/>
</dbReference>
<evidence type="ECO:0000256" key="6">
    <source>
        <dbReference type="PIRSR" id="PIRSR600246-2"/>
    </source>
</evidence>
<feature type="binding site" evidence="6">
    <location>
        <begin position="212"/>
        <end position="215"/>
    </location>
    <ligand>
        <name>substrate</name>
    </ligand>
</feature>